<dbReference type="PANTHER" id="PTHR19353:SF19">
    <property type="entry name" value="DELTA(5) FATTY ACID DESATURASE C-RELATED"/>
    <property type="match status" value="1"/>
</dbReference>
<keyword evidence="1" id="KW-0472">Membrane</keyword>
<dbReference type="Proteomes" id="UP001629156">
    <property type="component" value="Unassembled WGS sequence"/>
</dbReference>
<dbReference type="InterPro" id="IPR005804">
    <property type="entry name" value="FA_desaturase_dom"/>
</dbReference>
<feature type="transmembrane region" description="Helical" evidence="1">
    <location>
        <begin position="45"/>
        <end position="63"/>
    </location>
</feature>
<keyword evidence="4" id="KW-1185">Reference proteome</keyword>
<dbReference type="Pfam" id="PF00487">
    <property type="entry name" value="FA_desaturase"/>
    <property type="match status" value="1"/>
</dbReference>
<evidence type="ECO:0000256" key="1">
    <source>
        <dbReference type="SAM" id="Phobius"/>
    </source>
</evidence>
<feature type="domain" description="Fatty acid desaturase" evidence="2">
    <location>
        <begin position="68"/>
        <end position="339"/>
    </location>
</feature>
<accession>A0ABW8YUQ0</accession>
<dbReference type="EC" id="1.14.19.-" evidence="3"/>
<dbReference type="PANTHER" id="PTHR19353">
    <property type="entry name" value="FATTY ACID DESATURASE 2"/>
    <property type="match status" value="1"/>
</dbReference>
<keyword evidence="1" id="KW-0812">Transmembrane</keyword>
<feature type="transmembrane region" description="Helical" evidence="1">
    <location>
        <begin position="69"/>
        <end position="91"/>
    </location>
</feature>
<dbReference type="EMBL" id="JBELPZ010000001">
    <property type="protein sequence ID" value="MFL9842910.1"/>
    <property type="molecule type" value="Genomic_DNA"/>
</dbReference>
<reference evidence="3 4" key="1">
    <citation type="submission" date="2024-06" db="EMBL/GenBank/DDBJ databases">
        <authorList>
            <person name="Kaempfer P."/>
            <person name="Viver T."/>
        </authorList>
    </citation>
    <scope>NUCLEOTIDE SEQUENCE [LARGE SCALE GENOMIC DNA]</scope>
    <source>
        <strain evidence="3 4">ST-119</strain>
    </source>
</reference>
<keyword evidence="3" id="KW-0560">Oxidoreductase</keyword>
<dbReference type="GO" id="GO:0016491">
    <property type="term" value="F:oxidoreductase activity"/>
    <property type="evidence" value="ECO:0007669"/>
    <property type="project" value="UniProtKB-KW"/>
</dbReference>
<dbReference type="InterPro" id="IPR012171">
    <property type="entry name" value="Fatty_acid_desaturase"/>
</dbReference>
<comment type="caution">
    <text evidence="3">The sequence shown here is derived from an EMBL/GenBank/DDBJ whole genome shotgun (WGS) entry which is preliminary data.</text>
</comment>
<keyword evidence="1" id="KW-1133">Transmembrane helix</keyword>
<evidence type="ECO:0000259" key="2">
    <source>
        <dbReference type="Pfam" id="PF00487"/>
    </source>
</evidence>
<feature type="transmembrane region" description="Helical" evidence="1">
    <location>
        <begin position="230"/>
        <end position="253"/>
    </location>
</feature>
<name>A0ABW8YUQ0_9FLAO</name>
<evidence type="ECO:0000313" key="3">
    <source>
        <dbReference type="EMBL" id="MFL9842910.1"/>
    </source>
</evidence>
<protein>
    <submittedName>
        <fullName evidence="3">Fatty acid desaturase</fullName>
        <ecNumber evidence="3">1.14.19.-</ecNumber>
    </submittedName>
</protein>
<sequence>MMQNLKRPKYQKPEPEDFFKKMYREVHDTVLTNDKYYRQNVIKSVGLLLLYFGFYSCILFFGNNTNLLFLFYILTGFTMIVLFINAFHDAVHGAVFKSKKYNVWFTHILEVFGSNTWLWSKRHIGLHHPYPSIQYWDIDIKQSDVVRIFPQSPLFNYHKYQHLYMWFLYPLYSLNWLYIRDFKDFFGSKDNYVKRVTTIPHIEYFKLFAAKIFNILYLIVLPSIVLQQPWYIVLTAWICMHVCGSMLGVIALISTHADEDAEFPMPDDNGRMTVTWAMHQLQVTKDFSADSTLANFLYGGFTHHVAHHLFPDVAHTYYPHITPIIKKYANEYGLPYTCYPFYKAVRSHFRLLKNSGKPENILFTGEI</sequence>
<feature type="transmembrane region" description="Helical" evidence="1">
    <location>
        <begin position="103"/>
        <end position="120"/>
    </location>
</feature>
<feature type="transmembrane region" description="Helical" evidence="1">
    <location>
        <begin position="204"/>
        <end position="224"/>
    </location>
</feature>
<proteinExistence type="predicted"/>
<feature type="transmembrane region" description="Helical" evidence="1">
    <location>
        <begin position="163"/>
        <end position="179"/>
    </location>
</feature>
<gene>
    <name evidence="3" type="ORF">ABS766_00630</name>
</gene>
<organism evidence="3 4">
    <name type="scientific">Flavobacterium rhizosphaerae</name>
    <dbReference type="NCBI Taxonomy" id="3163298"/>
    <lineage>
        <taxon>Bacteria</taxon>
        <taxon>Pseudomonadati</taxon>
        <taxon>Bacteroidota</taxon>
        <taxon>Flavobacteriia</taxon>
        <taxon>Flavobacteriales</taxon>
        <taxon>Flavobacteriaceae</taxon>
        <taxon>Flavobacterium</taxon>
    </lineage>
</organism>
<dbReference type="RefSeq" id="WP_408083137.1">
    <property type="nucleotide sequence ID" value="NZ_JBELPZ010000001.1"/>
</dbReference>
<evidence type="ECO:0000313" key="4">
    <source>
        <dbReference type="Proteomes" id="UP001629156"/>
    </source>
</evidence>